<accession>A0A6J7M7L1</accession>
<protein>
    <submittedName>
        <fullName evidence="2">Unannotated protein</fullName>
    </submittedName>
</protein>
<proteinExistence type="predicted"/>
<gene>
    <name evidence="2" type="ORF">UFOPK3974_00001</name>
</gene>
<feature type="region of interest" description="Disordered" evidence="1">
    <location>
        <begin position="42"/>
        <end position="61"/>
    </location>
</feature>
<evidence type="ECO:0000313" key="2">
    <source>
        <dbReference type="EMBL" id="CAB4974533.1"/>
    </source>
</evidence>
<evidence type="ECO:0000256" key="1">
    <source>
        <dbReference type="SAM" id="MobiDB-lite"/>
    </source>
</evidence>
<dbReference type="AlphaFoldDB" id="A0A6J7M7L1"/>
<organism evidence="2">
    <name type="scientific">freshwater metagenome</name>
    <dbReference type="NCBI Taxonomy" id="449393"/>
    <lineage>
        <taxon>unclassified sequences</taxon>
        <taxon>metagenomes</taxon>
        <taxon>ecological metagenomes</taxon>
    </lineage>
</organism>
<dbReference type="EMBL" id="CAFBOR010000001">
    <property type="protein sequence ID" value="CAB4974533.1"/>
    <property type="molecule type" value="Genomic_DNA"/>
</dbReference>
<sequence>MLFNSGNSSRHGMHQDAQKFRSVGAALELPIATRDSGLRFGTKKGGAFEPTTATPGTLGWRSTEVLDGGTLDAVVGITI</sequence>
<name>A0A6J7M7L1_9ZZZZ</name>
<reference evidence="2" key="1">
    <citation type="submission" date="2020-05" db="EMBL/GenBank/DDBJ databases">
        <authorList>
            <person name="Chiriac C."/>
            <person name="Salcher M."/>
            <person name="Ghai R."/>
            <person name="Kavagutti S V."/>
        </authorList>
    </citation>
    <scope>NUCLEOTIDE SEQUENCE</scope>
</reference>